<dbReference type="Proteomes" id="UP001302812">
    <property type="component" value="Unassembled WGS sequence"/>
</dbReference>
<protein>
    <submittedName>
        <fullName evidence="2">Uncharacterized protein</fullName>
    </submittedName>
</protein>
<evidence type="ECO:0000256" key="1">
    <source>
        <dbReference type="SAM" id="MobiDB-lite"/>
    </source>
</evidence>
<dbReference type="InterPro" id="IPR050829">
    <property type="entry name" value="CorA_MIT"/>
</dbReference>
<reference evidence="2" key="1">
    <citation type="journal article" date="2023" name="Mol. Phylogenet. Evol.">
        <title>Genome-scale phylogeny and comparative genomics of the fungal order Sordariales.</title>
        <authorList>
            <person name="Hensen N."/>
            <person name="Bonometti L."/>
            <person name="Westerberg I."/>
            <person name="Brannstrom I.O."/>
            <person name="Guillou S."/>
            <person name="Cros-Aarteil S."/>
            <person name="Calhoun S."/>
            <person name="Haridas S."/>
            <person name="Kuo A."/>
            <person name="Mondo S."/>
            <person name="Pangilinan J."/>
            <person name="Riley R."/>
            <person name="LaButti K."/>
            <person name="Andreopoulos B."/>
            <person name="Lipzen A."/>
            <person name="Chen C."/>
            <person name="Yan M."/>
            <person name="Daum C."/>
            <person name="Ng V."/>
            <person name="Clum A."/>
            <person name="Steindorff A."/>
            <person name="Ohm R.A."/>
            <person name="Martin F."/>
            <person name="Silar P."/>
            <person name="Natvig D.O."/>
            <person name="Lalanne C."/>
            <person name="Gautier V."/>
            <person name="Ament-Velasquez S.L."/>
            <person name="Kruys A."/>
            <person name="Hutchinson M.I."/>
            <person name="Powell A.J."/>
            <person name="Barry K."/>
            <person name="Miller A.N."/>
            <person name="Grigoriev I.V."/>
            <person name="Debuchy R."/>
            <person name="Gladieux P."/>
            <person name="Hiltunen Thoren M."/>
            <person name="Johannesson H."/>
        </authorList>
    </citation>
    <scope>NUCLEOTIDE SEQUENCE</scope>
    <source>
        <strain evidence="2">CBS 508.74</strain>
    </source>
</reference>
<dbReference type="PANTHER" id="PTHR47685">
    <property type="entry name" value="MAGNESIUM TRANSPORT PROTEIN CORA"/>
    <property type="match status" value="1"/>
</dbReference>
<comment type="caution">
    <text evidence="2">The sequence shown here is derived from an EMBL/GenBank/DDBJ whole genome shotgun (WGS) entry which is preliminary data.</text>
</comment>
<feature type="region of interest" description="Disordered" evidence="1">
    <location>
        <begin position="332"/>
        <end position="384"/>
    </location>
</feature>
<keyword evidence="3" id="KW-1185">Reference proteome</keyword>
<proteinExistence type="predicted"/>
<dbReference type="Gene3D" id="1.20.58.340">
    <property type="entry name" value="Magnesium transport protein CorA, transmembrane region"/>
    <property type="match status" value="1"/>
</dbReference>
<dbReference type="RefSeq" id="XP_064667699.1">
    <property type="nucleotide sequence ID" value="XM_064819261.1"/>
</dbReference>
<dbReference type="GeneID" id="89943387"/>
<feature type="compositionally biased region" description="Low complexity" evidence="1">
    <location>
        <begin position="353"/>
        <end position="370"/>
    </location>
</feature>
<gene>
    <name evidence="2" type="ORF">N656DRAFT_847246</name>
</gene>
<feature type="region of interest" description="Disordered" evidence="1">
    <location>
        <begin position="117"/>
        <end position="154"/>
    </location>
</feature>
<feature type="compositionally biased region" description="Basic and acidic residues" evidence="1">
    <location>
        <begin position="126"/>
        <end position="135"/>
    </location>
</feature>
<accession>A0AAN6TAJ8</accession>
<name>A0AAN6TAJ8_9PEZI</name>
<dbReference type="PANTHER" id="PTHR47685:SF1">
    <property type="entry name" value="MAGNESIUM TRANSPORT PROTEIN CORA"/>
    <property type="match status" value="1"/>
</dbReference>
<dbReference type="EMBL" id="MU853352">
    <property type="protein sequence ID" value="KAK4110129.1"/>
    <property type="molecule type" value="Genomic_DNA"/>
</dbReference>
<feature type="compositionally biased region" description="Polar residues" evidence="1">
    <location>
        <begin position="375"/>
        <end position="384"/>
    </location>
</feature>
<organism evidence="2 3">
    <name type="scientific">Canariomyces notabilis</name>
    <dbReference type="NCBI Taxonomy" id="2074819"/>
    <lineage>
        <taxon>Eukaryota</taxon>
        <taxon>Fungi</taxon>
        <taxon>Dikarya</taxon>
        <taxon>Ascomycota</taxon>
        <taxon>Pezizomycotina</taxon>
        <taxon>Sordariomycetes</taxon>
        <taxon>Sordariomycetidae</taxon>
        <taxon>Sordariales</taxon>
        <taxon>Chaetomiaceae</taxon>
        <taxon>Canariomyces</taxon>
    </lineage>
</organism>
<sequence length="911" mass="104850">MEDHQEGSITCPSALPHNLVRDHVTHYLGCIDIRDRKGYFNLSQSHWHGSVDAHREAEQAKEQINFELRSIRETREAILKNNDQFHIVRNVEESGNTWRSSPEYHMGIPQVRRWKSLSGAGRGSVSHKDTNRNDDPTPYPDSSNNTTDRAPHETVSDAAHGYVMRLPRPTEDPDTQSTLRIYEHKLSVQDLLSRKDPWSMALPSQESSKYIRYYHLPANNMEWVEEAIRRYAEGHLSQPGREVEPNDPALLQEVSRILPPHLWRGRQHPKRHDLPLRHQLPVCVRLGDVGSRWSPSARYMILMPYLHWDTVHHHRAISNLIANVTHEYRRARRYEEERDREQRKLAEYRRRNPASSGSSSPASPARSNARVDVPTTGTSAGNLRQSPIRSFTRLAAIKFPQFKSFRKFYFDQYGRLIVYSALGQYLIDAARLFTAMTLYQDATIIRRYLFANTPIHPRRSLNQAKFWTTDPANDGDRDQVVWNATRPNNIQPHELPDDQSSIASSVSRLIMVDQLWMWILDPSTVVTAFPTQYGYRKHELSDTHSSLRARLHTMGIQHNPIAFSYHLALVIIDECTDALFDRLSPPAGEPQVISIFSEKVDDIRKKHNMLLHELLRWSESIAALQLSAIRGITPREFLERCPLPASITAEANLQVETNHVIEELENLVHITRMQAKTVRTFCNLFSQKKVEGIRELQARELQARELQARHQVKFETVNTIWEDKELSNCAGNLQRKLDERLRSLEELRDNAREVTRGLKDTLALKEQQDNIIQGWRTQLESSKMMDQNRSILVFTIVTIIFERPRAIPLPLSFLATVFGMNASEFSSENNMSIRDQFKYIFPLSATVILPTVIFALTDVAHDIWILLGDYINELSLYLGFQDLAVGIRRAAGEASSASRERVAKATGRRAD</sequence>
<feature type="compositionally biased region" description="Basic and acidic residues" evidence="1">
    <location>
        <begin position="333"/>
        <end position="350"/>
    </location>
</feature>
<dbReference type="AlphaFoldDB" id="A0AAN6TAJ8"/>
<evidence type="ECO:0000313" key="2">
    <source>
        <dbReference type="EMBL" id="KAK4110129.1"/>
    </source>
</evidence>
<evidence type="ECO:0000313" key="3">
    <source>
        <dbReference type="Proteomes" id="UP001302812"/>
    </source>
</evidence>
<reference evidence="2" key="2">
    <citation type="submission" date="2023-05" db="EMBL/GenBank/DDBJ databases">
        <authorList>
            <consortium name="Lawrence Berkeley National Laboratory"/>
            <person name="Steindorff A."/>
            <person name="Hensen N."/>
            <person name="Bonometti L."/>
            <person name="Westerberg I."/>
            <person name="Brannstrom I.O."/>
            <person name="Guillou S."/>
            <person name="Cros-Aarteil S."/>
            <person name="Calhoun S."/>
            <person name="Haridas S."/>
            <person name="Kuo A."/>
            <person name="Mondo S."/>
            <person name="Pangilinan J."/>
            <person name="Riley R."/>
            <person name="Labutti K."/>
            <person name="Andreopoulos B."/>
            <person name="Lipzen A."/>
            <person name="Chen C."/>
            <person name="Yanf M."/>
            <person name="Daum C."/>
            <person name="Ng V."/>
            <person name="Clum A."/>
            <person name="Ohm R."/>
            <person name="Martin F."/>
            <person name="Silar P."/>
            <person name="Natvig D."/>
            <person name="Lalanne C."/>
            <person name="Gautier V."/>
            <person name="Ament-Velasquez S.L."/>
            <person name="Kruys A."/>
            <person name="Hutchinson M.I."/>
            <person name="Powell A.J."/>
            <person name="Barry K."/>
            <person name="Miller A.N."/>
            <person name="Grigoriev I.V."/>
            <person name="Debuchy R."/>
            <person name="Gladieux P."/>
            <person name="Thoren M.H."/>
            <person name="Johannesson H."/>
        </authorList>
    </citation>
    <scope>NUCLEOTIDE SEQUENCE</scope>
    <source>
        <strain evidence="2">CBS 508.74</strain>
    </source>
</reference>